<dbReference type="AlphaFoldDB" id="A0A369C843"/>
<reference evidence="1 2" key="1">
    <citation type="submission" date="2018-07" db="EMBL/GenBank/DDBJ databases">
        <title>Genomic Encyclopedia of Type Strains, Phase IV (KMG-IV): sequencing the most valuable type-strain genomes for metagenomic binning, comparative biology and taxonomic classification.</title>
        <authorList>
            <person name="Goeker M."/>
        </authorList>
    </citation>
    <scope>NUCLEOTIDE SEQUENCE [LARGE SCALE GENOMIC DNA]</scope>
    <source>
        <strain evidence="1 2">DSM 26407</strain>
    </source>
</reference>
<proteinExistence type="predicted"/>
<evidence type="ECO:0000313" key="1">
    <source>
        <dbReference type="EMBL" id="RCX30180.1"/>
    </source>
</evidence>
<evidence type="ECO:0000313" key="2">
    <source>
        <dbReference type="Proteomes" id="UP000252707"/>
    </source>
</evidence>
<gene>
    <name evidence="1" type="ORF">DFQ59_10512</name>
</gene>
<name>A0A369C843_9GAMM</name>
<protein>
    <submittedName>
        <fullName evidence="1">Uncharacterized protein</fullName>
    </submittedName>
</protein>
<organism evidence="1 2">
    <name type="scientific">Thioalbus denitrificans</name>
    <dbReference type="NCBI Taxonomy" id="547122"/>
    <lineage>
        <taxon>Bacteria</taxon>
        <taxon>Pseudomonadati</taxon>
        <taxon>Pseudomonadota</taxon>
        <taxon>Gammaproteobacteria</taxon>
        <taxon>Chromatiales</taxon>
        <taxon>Ectothiorhodospiraceae</taxon>
        <taxon>Thioalbus</taxon>
    </lineage>
</organism>
<comment type="caution">
    <text evidence="1">The sequence shown here is derived from an EMBL/GenBank/DDBJ whole genome shotgun (WGS) entry which is preliminary data.</text>
</comment>
<accession>A0A369C843</accession>
<sequence>MEVCDVRFFHNYLSFLRMNLRMNTPGPVLTFHPPY</sequence>
<keyword evidence="2" id="KW-1185">Reference proteome</keyword>
<dbReference type="Proteomes" id="UP000252707">
    <property type="component" value="Unassembled WGS sequence"/>
</dbReference>
<dbReference type="EMBL" id="QPJY01000005">
    <property type="protein sequence ID" value="RCX30180.1"/>
    <property type="molecule type" value="Genomic_DNA"/>
</dbReference>